<organism evidence="2 3">
    <name type="scientific">Photobacterium proteolyticum</name>
    <dbReference type="NCBI Taxonomy" id="1903952"/>
    <lineage>
        <taxon>Bacteria</taxon>
        <taxon>Pseudomonadati</taxon>
        <taxon>Pseudomonadota</taxon>
        <taxon>Gammaproteobacteria</taxon>
        <taxon>Vibrionales</taxon>
        <taxon>Vibrionaceae</taxon>
        <taxon>Photobacterium</taxon>
    </lineage>
</organism>
<dbReference type="RefSeq" id="WP_075766827.1">
    <property type="nucleotide sequence ID" value="NZ_MJIL01000090.1"/>
</dbReference>
<accession>A0A1Q9GEI9</accession>
<dbReference type="PROSITE" id="PS51257">
    <property type="entry name" value="PROKAR_LIPOPROTEIN"/>
    <property type="match status" value="1"/>
</dbReference>
<feature type="chain" id="PRO_5012367373" evidence="1">
    <location>
        <begin position="22"/>
        <end position="342"/>
    </location>
</feature>
<gene>
    <name evidence="2" type="ORF">BIT28_06375</name>
</gene>
<dbReference type="OrthoDB" id="6251232at2"/>
<protein>
    <submittedName>
        <fullName evidence="2">Uncharacterized protein</fullName>
    </submittedName>
</protein>
<keyword evidence="1" id="KW-0732">Signal</keyword>
<evidence type="ECO:0000313" key="2">
    <source>
        <dbReference type="EMBL" id="OLQ72810.1"/>
    </source>
</evidence>
<dbReference type="AlphaFoldDB" id="A0A1Q9GEI9"/>
<dbReference type="Proteomes" id="UP000186905">
    <property type="component" value="Unassembled WGS sequence"/>
</dbReference>
<proteinExistence type="predicted"/>
<keyword evidence="3" id="KW-1185">Reference proteome</keyword>
<evidence type="ECO:0000313" key="3">
    <source>
        <dbReference type="Proteomes" id="UP000186905"/>
    </source>
</evidence>
<dbReference type="EMBL" id="MJIL01000090">
    <property type="protein sequence ID" value="OLQ72810.1"/>
    <property type="molecule type" value="Genomic_DNA"/>
</dbReference>
<name>A0A1Q9GEI9_9GAMM</name>
<feature type="signal peptide" evidence="1">
    <location>
        <begin position="1"/>
        <end position="21"/>
    </location>
</feature>
<evidence type="ECO:0000256" key="1">
    <source>
        <dbReference type="SAM" id="SignalP"/>
    </source>
</evidence>
<dbReference type="STRING" id="1903952.BIT28_06375"/>
<reference evidence="2 3" key="1">
    <citation type="submission" date="2016-09" db="EMBL/GenBank/DDBJ databases">
        <title>Photobacterium proteolyticum sp. nov. a protease producing bacterium isolated from ocean sediments of Laizhou Bay.</title>
        <authorList>
            <person name="Li Y."/>
        </authorList>
    </citation>
    <scope>NUCLEOTIDE SEQUENCE [LARGE SCALE GENOMIC DNA]</scope>
    <source>
        <strain evidence="2 3">13-12</strain>
    </source>
</reference>
<comment type="caution">
    <text evidence="2">The sequence shown here is derived from an EMBL/GenBank/DDBJ whole genome shotgun (WGS) entry which is preliminary data.</text>
</comment>
<sequence length="342" mass="37584">MKKQFVMAVLSAAILSGCAVKEVCPPSTRVNIPVSEVPGNSSDKYSAIILPAEVEFDDKAAVRISKKLTSLIENEVSKTGTKVVDRSLAKKLKDEIRLAESTGKYNSHKVPVADFAIITDVNGANFNHSFKEAYTWVDDEGKKHYVPASCRYSAEVTGITKIVSMPSMETLARIELDGDDSQSRDTRNSNCPYTKEDYNSMLTVAAKNALTRADQKIKNALAPVGVVMEMRSCDTADMVKVSIGSKRNVEPKQTVLLTSREKVDDGDGNIEIETRQYGDGYVVDNKNDAIKAKYSWVVIDKEIAKQVQKGDTAKTDFNGICDGNDFTEYLCNTATETADKIF</sequence>